<reference evidence="2 3" key="1">
    <citation type="journal article" date="2015" name="Proc. Natl. Acad. Sci. U.S.A.">
        <title>The resurrection genome of Boea hygrometrica: A blueprint for survival of dehydration.</title>
        <authorList>
            <person name="Xiao L."/>
            <person name="Yang G."/>
            <person name="Zhang L."/>
            <person name="Yang X."/>
            <person name="Zhao S."/>
            <person name="Ji Z."/>
            <person name="Zhou Q."/>
            <person name="Hu M."/>
            <person name="Wang Y."/>
            <person name="Chen M."/>
            <person name="Xu Y."/>
            <person name="Jin H."/>
            <person name="Xiao X."/>
            <person name="Hu G."/>
            <person name="Bao F."/>
            <person name="Hu Y."/>
            <person name="Wan P."/>
            <person name="Li L."/>
            <person name="Deng X."/>
            <person name="Kuang T."/>
            <person name="Xiang C."/>
            <person name="Zhu J.K."/>
            <person name="Oliver M.J."/>
            <person name="He Y."/>
        </authorList>
    </citation>
    <scope>NUCLEOTIDE SEQUENCE [LARGE SCALE GENOMIC DNA]</scope>
    <source>
        <strain evidence="3">cv. XS01</strain>
    </source>
</reference>
<sequence length="123" mass="13589">MDLLRILAAFCFMFVHCAASGEIHLPKVVDQNDAKFNTASSLPRKLQLSHEEASNAVLVKEGFADKNAVPDNKNLKIEASPALVYSIAVVYANSNGNSVSLYQQKGQYTLITFFDRSWNSATY</sequence>
<organism evidence="2 3">
    <name type="scientific">Dorcoceras hygrometricum</name>
    <dbReference type="NCBI Taxonomy" id="472368"/>
    <lineage>
        <taxon>Eukaryota</taxon>
        <taxon>Viridiplantae</taxon>
        <taxon>Streptophyta</taxon>
        <taxon>Embryophyta</taxon>
        <taxon>Tracheophyta</taxon>
        <taxon>Spermatophyta</taxon>
        <taxon>Magnoliopsida</taxon>
        <taxon>eudicotyledons</taxon>
        <taxon>Gunneridae</taxon>
        <taxon>Pentapetalae</taxon>
        <taxon>asterids</taxon>
        <taxon>lamiids</taxon>
        <taxon>Lamiales</taxon>
        <taxon>Gesneriaceae</taxon>
        <taxon>Didymocarpoideae</taxon>
        <taxon>Trichosporeae</taxon>
        <taxon>Loxocarpinae</taxon>
        <taxon>Dorcoceras</taxon>
    </lineage>
</organism>
<accession>A0A2Z7CTL4</accession>
<keyword evidence="1" id="KW-0732">Signal</keyword>
<feature type="chain" id="PRO_5016295476" evidence="1">
    <location>
        <begin position="21"/>
        <end position="123"/>
    </location>
</feature>
<proteinExistence type="predicted"/>
<dbReference type="AlphaFoldDB" id="A0A2Z7CTL4"/>
<evidence type="ECO:0000256" key="1">
    <source>
        <dbReference type="SAM" id="SignalP"/>
    </source>
</evidence>
<evidence type="ECO:0000313" key="3">
    <source>
        <dbReference type="Proteomes" id="UP000250235"/>
    </source>
</evidence>
<dbReference type="Proteomes" id="UP000250235">
    <property type="component" value="Unassembled WGS sequence"/>
</dbReference>
<protein>
    <submittedName>
        <fullName evidence="2">Uncharacterized protein</fullName>
    </submittedName>
</protein>
<gene>
    <name evidence="2" type="ORF">F511_31034</name>
</gene>
<evidence type="ECO:0000313" key="2">
    <source>
        <dbReference type="EMBL" id="KZV48059.1"/>
    </source>
</evidence>
<feature type="signal peptide" evidence="1">
    <location>
        <begin position="1"/>
        <end position="20"/>
    </location>
</feature>
<name>A0A2Z7CTL4_9LAMI</name>
<keyword evidence="3" id="KW-1185">Reference proteome</keyword>
<dbReference type="EMBL" id="KQ994498">
    <property type="protein sequence ID" value="KZV48059.1"/>
    <property type="molecule type" value="Genomic_DNA"/>
</dbReference>